<proteinExistence type="predicted"/>
<accession>A0A1G1V0A3</accession>
<evidence type="ECO:0000313" key="2">
    <source>
        <dbReference type="EMBL" id="OGY08755.1"/>
    </source>
</evidence>
<evidence type="ECO:0000313" key="3">
    <source>
        <dbReference type="Proteomes" id="UP000177967"/>
    </source>
</evidence>
<organism evidence="2 3">
    <name type="scientific">Candidatus Blackburnbacteria bacterium RIFCSPHIGHO2_01_FULL_43_15b</name>
    <dbReference type="NCBI Taxonomy" id="1797513"/>
    <lineage>
        <taxon>Bacteria</taxon>
        <taxon>Candidatus Blackburniibacteriota</taxon>
    </lineage>
</organism>
<sequence length="62" mass="7478">MWEAFTVFRRKESRVKERKKAIEKFANKGSLKGHLLTIFAILFTYRISLYIHFLQDLNPNYV</sequence>
<dbReference type="AlphaFoldDB" id="A0A1G1V0A3"/>
<dbReference type="Proteomes" id="UP000177967">
    <property type="component" value="Unassembled WGS sequence"/>
</dbReference>
<name>A0A1G1V0A3_9BACT</name>
<keyword evidence="1" id="KW-0812">Transmembrane</keyword>
<feature type="transmembrane region" description="Helical" evidence="1">
    <location>
        <begin position="34"/>
        <end position="53"/>
    </location>
</feature>
<gene>
    <name evidence="2" type="ORF">A2782_03315</name>
</gene>
<dbReference type="EMBL" id="MHBW01000021">
    <property type="protein sequence ID" value="OGY08755.1"/>
    <property type="molecule type" value="Genomic_DNA"/>
</dbReference>
<evidence type="ECO:0000256" key="1">
    <source>
        <dbReference type="SAM" id="Phobius"/>
    </source>
</evidence>
<keyword evidence="1" id="KW-0472">Membrane</keyword>
<protein>
    <submittedName>
        <fullName evidence="2">Uncharacterized protein</fullName>
    </submittedName>
</protein>
<keyword evidence="1" id="KW-1133">Transmembrane helix</keyword>
<comment type="caution">
    <text evidence="2">The sequence shown here is derived from an EMBL/GenBank/DDBJ whole genome shotgun (WGS) entry which is preliminary data.</text>
</comment>
<reference evidence="2 3" key="1">
    <citation type="journal article" date="2016" name="Nat. Commun.">
        <title>Thousands of microbial genomes shed light on interconnected biogeochemical processes in an aquifer system.</title>
        <authorList>
            <person name="Anantharaman K."/>
            <person name="Brown C.T."/>
            <person name="Hug L.A."/>
            <person name="Sharon I."/>
            <person name="Castelle C.J."/>
            <person name="Probst A.J."/>
            <person name="Thomas B.C."/>
            <person name="Singh A."/>
            <person name="Wilkins M.J."/>
            <person name="Karaoz U."/>
            <person name="Brodie E.L."/>
            <person name="Williams K.H."/>
            <person name="Hubbard S.S."/>
            <person name="Banfield J.F."/>
        </authorList>
    </citation>
    <scope>NUCLEOTIDE SEQUENCE [LARGE SCALE GENOMIC DNA]</scope>
</reference>